<reference evidence="1 2" key="1">
    <citation type="journal article" date="2016" name="PLoS ONE">
        <title>Complete Genome Sequence and Comparative Genomics of a Novel Myxobacterium Myxococcus hansupus.</title>
        <authorList>
            <person name="Sharma G."/>
            <person name="Narwani T."/>
            <person name="Subramanian S."/>
        </authorList>
    </citation>
    <scope>NUCLEOTIDE SEQUENCE [LARGE SCALE GENOMIC DNA]</scope>
    <source>
        <strain evidence="2">mixupus</strain>
    </source>
</reference>
<keyword evidence="2" id="KW-1185">Reference proteome</keyword>
<name>A0A0H4WYR3_9BACT</name>
<dbReference type="AlphaFoldDB" id="A0A0H4WYR3"/>
<evidence type="ECO:0000313" key="2">
    <source>
        <dbReference type="Proteomes" id="UP000009026"/>
    </source>
</evidence>
<dbReference type="PATRIC" id="fig|1297742.4.peg.5580"/>
<organism evidence="1 2">
    <name type="scientific">Pseudomyxococcus hansupus</name>
    <dbReference type="NCBI Taxonomy" id="1297742"/>
    <lineage>
        <taxon>Bacteria</taxon>
        <taxon>Pseudomonadati</taxon>
        <taxon>Myxococcota</taxon>
        <taxon>Myxococcia</taxon>
        <taxon>Myxococcales</taxon>
        <taxon>Cystobacterineae</taxon>
        <taxon>Myxococcaceae</taxon>
        <taxon>Pseudomyxococcus</taxon>
    </lineage>
</organism>
<sequence length="58" mass="6618">MLLTCAAILELNTPPSERWRIQTNYLRGHNHRLVFLDLAKGDHAEALRGMMLLNTMLG</sequence>
<gene>
    <name evidence="1" type="ORF">A176_005488</name>
</gene>
<proteinExistence type="predicted"/>
<evidence type="ECO:0000313" key="1">
    <source>
        <dbReference type="EMBL" id="AKQ68576.1"/>
    </source>
</evidence>
<dbReference type="KEGG" id="mym:A176_005488"/>
<dbReference type="Proteomes" id="UP000009026">
    <property type="component" value="Chromosome"/>
</dbReference>
<dbReference type="EMBL" id="CP012109">
    <property type="protein sequence ID" value="AKQ68576.1"/>
    <property type="molecule type" value="Genomic_DNA"/>
</dbReference>
<protein>
    <submittedName>
        <fullName evidence="1">Uncharacterized protein</fullName>
    </submittedName>
</protein>
<accession>A0A0H4WYR3</accession>